<evidence type="ECO:0000256" key="4">
    <source>
        <dbReference type="ARBA" id="ARBA00022692"/>
    </source>
</evidence>
<feature type="transmembrane region" description="Helical" evidence="8">
    <location>
        <begin position="349"/>
        <end position="369"/>
    </location>
</feature>
<dbReference type="GO" id="GO:0008519">
    <property type="term" value="F:ammonium channel activity"/>
    <property type="evidence" value="ECO:0007669"/>
    <property type="project" value="InterPro"/>
</dbReference>
<evidence type="ECO:0000256" key="9">
    <source>
        <dbReference type="SAM" id="MobiDB-lite"/>
    </source>
</evidence>
<dbReference type="Proteomes" id="UP000002009">
    <property type="component" value="Chromosome 14"/>
</dbReference>
<feature type="transmembrane region" description="Helical" evidence="8">
    <location>
        <begin position="262"/>
        <end position="282"/>
    </location>
</feature>
<dbReference type="InterPro" id="IPR029020">
    <property type="entry name" value="Ammonium/urea_transptr"/>
</dbReference>
<dbReference type="eggNOG" id="KOG0682">
    <property type="taxonomic scope" value="Eukaryota"/>
</dbReference>
<keyword evidence="4 8" id="KW-0812">Transmembrane</keyword>
<feature type="transmembrane region" description="Helical" evidence="8">
    <location>
        <begin position="93"/>
        <end position="110"/>
    </location>
</feature>
<feature type="transmembrane region" description="Helical" evidence="8">
    <location>
        <begin position="193"/>
        <end position="214"/>
    </location>
</feature>
<evidence type="ECO:0000256" key="7">
    <source>
        <dbReference type="ARBA" id="ARBA00023177"/>
    </source>
</evidence>
<dbReference type="GO" id="GO:0005886">
    <property type="term" value="C:plasma membrane"/>
    <property type="evidence" value="ECO:0007669"/>
    <property type="project" value="UniProtKB-SubCell"/>
</dbReference>
<feature type="transmembrane region" description="Helical" evidence="8">
    <location>
        <begin position="438"/>
        <end position="459"/>
    </location>
</feature>
<gene>
    <name evidence="11" type="ORF">MICPUN_64034</name>
</gene>
<protein>
    <recommendedName>
        <fullName evidence="8">Ammonium transporter</fullName>
    </recommendedName>
</protein>
<keyword evidence="5 8" id="KW-1133">Transmembrane helix</keyword>
<feature type="transmembrane region" description="Helical" evidence="8">
    <location>
        <begin position="381"/>
        <end position="401"/>
    </location>
</feature>
<evidence type="ECO:0000256" key="5">
    <source>
        <dbReference type="ARBA" id="ARBA00022989"/>
    </source>
</evidence>
<dbReference type="InterPro" id="IPR001905">
    <property type="entry name" value="Ammonium_transpt"/>
</dbReference>
<accession>C1EGY1</accession>
<feature type="compositionally biased region" description="Basic and acidic residues" evidence="9">
    <location>
        <begin position="579"/>
        <end position="591"/>
    </location>
</feature>
<evidence type="ECO:0000313" key="12">
    <source>
        <dbReference type="Proteomes" id="UP000002009"/>
    </source>
</evidence>
<dbReference type="NCBIfam" id="TIGR00836">
    <property type="entry name" value="amt"/>
    <property type="match status" value="1"/>
</dbReference>
<dbReference type="STRING" id="296587.C1EGY1"/>
<evidence type="ECO:0000256" key="3">
    <source>
        <dbReference type="ARBA" id="ARBA00022448"/>
    </source>
</evidence>
<keyword evidence="6 8" id="KW-0472">Membrane</keyword>
<dbReference type="InParanoid" id="C1EGY1"/>
<dbReference type="AlphaFoldDB" id="C1EGY1"/>
<dbReference type="Gene3D" id="1.10.3430.10">
    <property type="entry name" value="Ammonium transporter AmtB like domains"/>
    <property type="match status" value="1"/>
</dbReference>
<evidence type="ECO:0000256" key="8">
    <source>
        <dbReference type="RuleBase" id="RU362002"/>
    </source>
</evidence>
<proteinExistence type="inferred from homology"/>
<feature type="transmembrane region" description="Helical" evidence="8">
    <location>
        <begin position="163"/>
        <end position="186"/>
    </location>
</feature>
<feature type="domain" description="Ammonium transporter AmtB-like" evidence="10">
    <location>
        <begin position="60"/>
        <end position="494"/>
    </location>
</feature>
<feature type="transmembrane region" description="Helical" evidence="8">
    <location>
        <begin position="226"/>
        <end position="250"/>
    </location>
</feature>
<reference evidence="11 12" key="1">
    <citation type="journal article" date="2009" name="Science">
        <title>Green evolution and dynamic adaptations revealed by genomes of the marine picoeukaryotes Micromonas.</title>
        <authorList>
            <person name="Worden A.Z."/>
            <person name="Lee J.H."/>
            <person name="Mock T."/>
            <person name="Rouze P."/>
            <person name="Simmons M.P."/>
            <person name="Aerts A.L."/>
            <person name="Allen A.E."/>
            <person name="Cuvelier M.L."/>
            <person name="Derelle E."/>
            <person name="Everett M.V."/>
            <person name="Foulon E."/>
            <person name="Grimwood J."/>
            <person name="Gundlach H."/>
            <person name="Henrissat B."/>
            <person name="Napoli C."/>
            <person name="McDonald S.M."/>
            <person name="Parker M.S."/>
            <person name="Rombauts S."/>
            <person name="Salamov A."/>
            <person name="Von Dassow P."/>
            <person name="Badger J.H."/>
            <person name="Coutinho P.M."/>
            <person name="Demir E."/>
            <person name="Dubchak I."/>
            <person name="Gentemann C."/>
            <person name="Eikrem W."/>
            <person name="Gready J.E."/>
            <person name="John U."/>
            <person name="Lanier W."/>
            <person name="Lindquist E.A."/>
            <person name="Lucas S."/>
            <person name="Mayer K.F."/>
            <person name="Moreau H."/>
            <person name="Not F."/>
            <person name="Otillar R."/>
            <person name="Panaud O."/>
            <person name="Pangilinan J."/>
            <person name="Paulsen I."/>
            <person name="Piegu B."/>
            <person name="Poliakov A."/>
            <person name="Robbens S."/>
            <person name="Schmutz J."/>
            <person name="Toulza E."/>
            <person name="Wyss T."/>
            <person name="Zelensky A."/>
            <person name="Zhou K."/>
            <person name="Armbrust E.V."/>
            <person name="Bhattacharya D."/>
            <person name="Goodenough U.W."/>
            <person name="Van de Peer Y."/>
            <person name="Grigoriev I.V."/>
        </authorList>
    </citation>
    <scope>NUCLEOTIDE SEQUENCE [LARGE SCALE GENOMIC DNA]</scope>
    <source>
        <strain evidence="12">RCC299 / NOUM17</strain>
    </source>
</reference>
<name>C1EGY1_MICCC</name>
<comment type="similarity">
    <text evidence="2 8">Belongs to the ammonia transporter channel (TC 1.A.11.2) family.</text>
</comment>
<evidence type="ECO:0000256" key="2">
    <source>
        <dbReference type="ARBA" id="ARBA00005887"/>
    </source>
</evidence>
<feature type="region of interest" description="Disordered" evidence="9">
    <location>
        <begin position="529"/>
        <end position="548"/>
    </location>
</feature>
<dbReference type="KEGG" id="mis:MICPUN_64034"/>
<feature type="region of interest" description="Disordered" evidence="9">
    <location>
        <begin position="577"/>
        <end position="613"/>
    </location>
</feature>
<feature type="compositionally biased region" description="Basic and acidic residues" evidence="9">
    <location>
        <begin position="600"/>
        <end position="613"/>
    </location>
</feature>
<feature type="transmembrane region" description="Helical" evidence="8">
    <location>
        <begin position="60"/>
        <end position="81"/>
    </location>
</feature>
<keyword evidence="12" id="KW-1185">Reference proteome</keyword>
<dbReference type="PANTHER" id="PTHR43029:SF10">
    <property type="entry name" value="AMMONIUM TRANSPORTER MEP2"/>
    <property type="match status" value="1"/>
</dbReference>
<evidence type="ECO:0000256" key="1">
    <source>
        <dbReference type="ARBA" id="ARBA00004141"/>
    </source>
</evidence>
<dbReference type="SUPFAM" id="SSF111352">
    <property type="entry name" value="Ammonium transporter"/>
    <property type="match status" value="1"/>
</dbReference>
<evidence type="ECO:0000313" key="11">
    <source>
        <dbReference type="EMBL" id="ACO67204.1"/>
    </source>
</evidence>
<dbReference type="InterPro" id="IPR024041">
    <property type="entry name" value="NH4_transpt_AmtB-like_dom"/>
</dbReference>
<evidence type="ECO:0000256" key="6">
    <source>
        <dbReference type="ARBA" id="ARBA00023136"/>
    </source>
</evidence>
<sequence>MTAVAAYVLGVSSSAPARKLLQIPLIPGDVVDTPQDQLPTADTSEGVESLASAFDSGDTAWMLTSTALVLLMAIPGLALFYGGLVRPKNVLNAASNVFATVAIVTLVRHFRDKNVWVLWGYSIAFSDVEMEKGRYNLHSFFGSLTNGGLTGVSLFSSTGNYPASIFVTFHCMFACITTALITGAFAERMKLTAAWAFAVLWSTAVYCPLAHQVWGGDGAFLHSLGAIDFAGGIVVHVSSGVSGLTVASMIGKRTGYPLIPKAPHSLVLTHIGASLLWVGWFGFNAGSSTAADFIAGQAMLVTQIASAAGVVGWTAVELSCYGRPSSLGMVSGAIAGLVGVTPASGSIGAMGAICVGVVSGAACFNFCTYVKEAIGTYDDSLDVFGIHGVGGVVGALLTAVWCAPDLGGAGFGEIVLRGGEVKPIREIGTQLGVQAVSIAYAVCWSVAATVLAVKFIDVCHGGYHLRLRRLSHVRSTPKEEEAGLDDAYFAESAYNFAPQDMQISVEVGPLRGRKGHGLSLYYTDDEGTRHPIGFSGDAQDPDDPSQRDAMARMNDAARPHALSDAVANALWSGGGTVNIRRERGGDGKVTAEHISVTPGESREGTVRGGEDAA</sequence>
<comment type="subcellular location">
    <subcellularLocation>
        <location evidence="8">Cell membrane</location>
        <topology evidence="8">Multi-pass membrane protein</topology>
    </subcellularLocation>
    <subcellularLocation>
        <location evidence="1">Membrane</location>
        <topology evidence="1">Multi-pass membrane protein</topology>
    </subcellularLocation>
</comment>
<dbReference type="EMBL" id="CP001332">
    <property type="protein sequence ID" value="ACO67204.1"/>
    <property type="molecule type" value="Genomic_DNA"/>
</dbReference>
<dbReference type="GeneID" id="8248877"/>
<organism evidence="11 12">
    <name type="scientific">Micromonas commoda (strain RCC299 / NOUM17 / CCMP2709)</name>
    <name type="common">Picoplanktonic green alga</name>
    <dbReference type="NCBI Taxonomy" id="296587"/>
    <lineage>
        <taxon>Eukaryota</taxon>
        <taxon>Viridiplantae</taxon>
        <taxon>Chlorophyta</taxon>
        <taxon>Mamiellophyceae</taxon>
        <taxon>Mamiellales</taxon>
        <taxon>Mamiellaceae</taxon>
        <taxon>Micromonas</taxon>
    </lineage>
</organism>
<dbReference type="RefSeq" id="XP_002505946.1">
    <property type="nucleotide sequence ID" value="XM_002505900.1"/>
</dbReference>
<dbReference type="PANTHER" id="PTHR43029">
    <property type="entry name" value="AMMONIUM TRANSPORTER MEP2"/>
    <property type="match status" value="1"/>
</dbReference>
<dbReference type="OrthoDB" id="534912at2759"/>
<keyword evidence="7 8" id="KW-0924">Ammonia transport</keyword>
<dbReference type="OMA" id="LVWTCWD"/>
<feature type="transmembrane region" description="Helical" evidence="8">
    <location>
        <begin position="294"/>
        <end position="315"/>
    </location>
</feature>
<feature type="transmembrane region" description="Helical" evidence="8">
    <location>
        <begin position="327"/>
        <end position="343"/>
    </location>
</feature>
<keyword evidence="3 8" id="KW-0813">Transport</keyword>
<evidence type="ECO:0000259" key="10">
    <source>
        <dbReference type="Pfam" id="PF00909"/>
    </source>
</evidence>
<dbReference type="Pfam" id="PF00909">
    <property type="entry name" value="Ammonium_transp"/>
    <property type="match status" value="1"/>
</dbReference>